<sequence length="260" mass="28904">MILTGSRLTKIPEDFFINVLAVTRGQFIQVLYDGQLSAIHEPVVYLLITLLYVIGIPDGFFLDALKACQHSLIEDIDKGTFEKVGRTLNIMKWLLSKSKLPHYCFVKVIAPIREKLVQKINDENIAKSSKRRTFGFVIELSSRLTILDIGRVLCLSIKASGQPTSDTLEGRMKISAHTLGSCGFGFFCPGRAGLFFYSGGLFLPSLDCQLCSRFEFLPAFEAACFETYTAAEIRSSFHFARLFLPQNLSGFASAGAYPSQ</sequence>
<dbReference type="EMBL" id="KZ806073">
    <property type="protein sequence ID" value="PVH90838.1"/>
    <property type="molecule type" value="Genomic_DNA"/>
</dbReference>
<accession>A0A2V1CYN0</accession>
<organism evidence="1 2">
    <name type="scientific">Periconia macrospinosa</name>
    <dbReference type="NCBI Taxonomy" id="97972"/>
    <lineage>
        <taxon>Eukaryota</taxon>
        <taxon>Fungi</taxon>
        <taxon>Dikarya</taxon>
        <taxon>Ascomycota</taxon>
        <taxon>Pezizomycotina</taxon>
        <taxon>Dothideomycetes</taxon>
        <taxon>Pleosporomycetidae</taxon>
        <taxon>Pleosporales</taxon>
        <taxon>Massarineae</taxon>
        <taxon>Periconiaceae</taxon>
        <taxon>Periconia</taxon>
    </lineage>
</organism>
<proteinExistence type="predicted"/>
<dbReference type="Proteomes" id="UP000244855">
    <property type="component" value="Unassembled WGS sequence"/>
</dbReference>
<evidence type="ECO:0000313" key="1">
    <source>
        <dbReference type="EMBL" id="PVH90838.1"/>
    </source>
</evidence>
<name>A0A2V1CYN0_9PLEO</name>
<gene>
    <name evidence="1" type="ORF">DM02DRAFT_399933</name>
</gene>
<reference evidence="1 2" key="1">
    <citation type="journal article" date="2018" name="Sci. Rep.">
        <title>Comparative genomics provides insights into the lifestyle and reveals functional heterogeneity of dark septate endophytic fungi.</title>
        <authorList>
            <person name="Knapp D.G."/>
            <person name="Nemeth J.B."/>
            <person name="Barry K."/>
            <person name="Hainaut M."/>
            <person name="Henrissat B."/>
            <person name="Johnson J."/>
            <person name="Kuo A."/>
            <person name="Lim J.H.P."/>
            <person name="Lipzen A."/>
            <person name="Nolan M."/>
            <person name="Ohm R.A."/>
            <person name="Tamas L."/>
            <person name="Grigoriev I.V."/>
            <person name="Spatafora J.W."/>
            <person name="Nagy L.G."/>
            <person name="Kovacs G.M."/>
        </authorList>
    </citation>
    <scope>NUCLEOTIDE SEQUENCE [LARGE SCALE GENOMIC DNA]</scope>
    <source>
        <strain evidence="1 2">DSE2036</strain>
    </source>
</reference>
<evidence type="ECO:0000313" key="2">
    <source>
        <dbReference type="Proteomes" id="UP000244855"/>
    </source>
</evidence>
<protein>
    <submittedName>
        <fullName evidence="1">Uncharacterized protein</fullName>
    </submittedName>
</protein>
<keyword evidence="2" id="KW-1185">Reference proteome</keyword>
<dbReference type="AlphaFoldDB" id="A0A2V1CYN0"/>